<dbReference type="PROSITE" id="PS00463">
    <property type="entry name" value="ZN2_CY6_FUNGAL_1"/>
    <property type="match status" value="1"/>
</dbReference>
<dbReference type="GO" id="GO:0008270">
    <property type="term" value="F:zinc ion binding"/>
    <property type="evidence" value="ECO:0007669"/>
    <property type="project" value="InterPro"/>
</dbReference>
<comment type="caution">
    <text evidence="12">The sequence shown here is derived from an EMBL/GenBank/DDBJ whole genome shotgun (WGS) entry which is preliminary data.</text>
</comment>
<evidence type="ECO:0000256" key="6">
    <source>
        <dbReference type="ARBA" id="ARBA00023159"/>
    </source>
</evidence>
<dbReference type="PANTHER" id="PTHR47424:SF2">
    <property type="entry name" value="TRANSCRIPTION FACTOR DOMAIN-CONTAINING PROTEIN-RELATED"/>
    <property type="match status" value="1"/>
</dbReference>
<dbReference type="SUPFAM" id="SSF57701">
    <property type="entry name" value="Zn2/Cys6 DNA-binding domain"/>
    <property type="match status" value="1"/>
</dbReference>
<organism evidence="12 13">
    <name type="scientific">Monascus purpureus</name>
    <name type="common">Red mold</name>
    <name type="synonym">Monascus anka</name>
    <dbReference type="NCBI Taxonomy" id="5098"/>
    <lineage>
        <taxon>Eukaryota</taxon>
        <taxon>Fungi</taxon>
        <taxon>Dikarya</taxon>
        <taxon>Ascomycota</taxon>
        <taxon>Pezizomycotina</taxon>
        <taxon>Eurotiomycetes</taxon>
        <taxon>Eurotiomycetidae</taxon>
        <taxon>Eurotiales</taxon>
        <taxon>Aspergillaceae</taxon>
        <taxon>Monascus</taxon>
    </lineage>
</organism>
<dbReference type="Pfam" id="PF00172">
    <property type="entry name" value="Zn_clus"/>
    <property type="match status" value="1"/>
</dbReference>
<feature type="domain" description="Zn(2)-C6 fungal-type" evidence="11">
    <location>
        <begin position="11"/>
        <end position="41"/>
    </location>
</feature>
<dbReference type="EMBL" id="VIFY01000069">
    <property type="protein sequence ID" value="TQB72132.1"/>
    <property type="molecule type" value="Genomic_DNA"/>
</dbReference>
<evidence type="ECO:0000256" key="5">
    <source>
        <dbReference type="ARBA" id="ARBA00023125"/>
    </source>
</evidence>
<dbReference type="PROSITE" id="PS50048">
    <property type="entry name" value="ZN2_CY6_FUNGAL_2"/>
    <property type="match status" value="1"/>
</dbReference>
<evidence type="ECO:0000256" key="7">
    <source>
        <dbReference type="ARBA" id="ARBA00023163"/>
    </source>
</evidence>
<evidence type="ECO:0000256" key="3">
    <source>
        <dbReference type="ARBA" id="ARBA00022833"/>
    </source>
</evidence>
<reference evidence="12 13" key="1">
    <citation type="submission" date="2019-06" db="EMBL/GenBank/DDBJ databases">
        <title>Wine fermentation using esterase from Monascus purpureus.</title>
        <authorList>
            <person name="Geng C."/>
            <person name="Zhang Y."/>
        </authorList>
    </citation>
    <scope>NUCLEOTIDE SEQUENCE [LARGE SCALE GENOMIC DNA]</scope>
    <source>
        <strain evidence="12">HQ1</strain>
    </source>
</reference>
<keyword evidence="2" id="KW-0479">Metal-binding</keyword>
<evidence type="ECO:0000256" key="2">
    <source>
        <dbReference type="ARBA" id="ARBA00022723"/>
    </source>
</evidence>
<keyword evidence="8" id="KW-0539">Nucleus</keyword>
<evidence type="ECO:0000256" key="9">
    <source>
        <dbReference type="ARBA" id="ARBA00023277"/>
    </source>
</evidence>
<dbReference type="GO" id="GO:0000435">
    <property type="term" value="P:positive regulation of transcription from RNA polymerase II promoter by galactose"/>
    <property type="evidence" value="ECO:0007669"/>
    <property type="project" value="TreeGrafter"/>
</dbReference>
<evidence type="ECO:0000256" key="1">
    <source>
        <dbReference type="ARBA" id="ARBA00004123"/>
    </source>
</evidence>
<dbReference type="SMART" id="SM00906">
    <property type="entry name" value="Fungal_trans"/>
    <property type="match status" value="1"/>
</dbReference>
<dbReference type="GO" id="GO:0000978">
    <property type="term" value="F:RNA polymerase II cis-regulatory region sequence-specific DNA binding"/>
    <property type="evidence" value="ECO:0007669"/>
    <property type="project" value="TreeGrafter"/>
</dbReference>
<sequence length="573" mass="63838">MINTRDSHSYACDECRLRKSRCSKERPSCMQCRQLNKQCNYSPKIARSPLTRQHLTYVEERLRAFETALGRLFPGGDLDAVVNSLLQGRDCQPNPGTPSKPSSRHSTPIKPDPDGAEAAPEALPQQADGFDWAEKGLSLGELTDGMAALSIRPEGAGYFGASSSVVPLRALLKYGFDLNFEGNSAKPRSLRPETVPLKAQLLSTAPSGVIEQAFIDAYFANYHTTYPFVHEATFRAQFYGQIPRPHGQAWQILLNTILALGAWSIGDDNSDIDITFYQEARGHLQQVSVFETGNLTLVQALLLLSNYAQKRNKPNTGWNFLGLSVRMAMSLGLHKEFPGWKISLLQREVRRRLWWGVYIFDSGAAKTFGRPILLPEESVMDARQVLNIHDEALTSTTTALPSEVDGPTIYSGLIAQSRLHILTNSVYQRLISSPSLTPEETLDLQKPMEEWYFLFQAGVIPILLLMTDPTSPDAPSWFRDVETTKALLSHPSLSNNRLASRCLEVVNRLCSPTFSDSSFSGPGSQQPFLMQCPDQLFSQAPFGGMFPDVDQELSMNNLEFSDWFNFTGNNEMP</sequence>
<dbReference type="AlphaFoldDB" id="A0A507QT03"/>
<dbReference type="GO" id="GO:0006351">
    <property type="term" value="P:DNA-templated transcription"/>
    <property type="evidence" value="ECO:0007669"/>
    <property type="project" value="InterPro"/>
</dbReference>
<keyword evidence="3" id="KW-0862">Zinc</keyword>
<dbReference type="Proteomes" id="UP000319663">
    <property type="component" value="Unassembled WGS sequence"/>
</dbReference>
<feature type="region of interest" description="Disordered" evidence="10">
    <location>
        <begin position="87"/>
        <end position="121"/>
    </location>
</feature>
<dbReference type="Pfam" id="PF04082">
    <property type="entry name" value="Fungal_trans"/>
    <property type="match status" value="1"/>
</dbReference>
<dbReference type="FunFam" id="4.10.240.10:FF:000009">
    <property type="entry name" value="C6 transcription factor (Gal4)"/>
    <property type="match status" value="1"/>
</dbReference>
<dbReference type="Gene3D" id="1.20.5.170">
    <property type="match status" value="1"/>
</dbReference>
<dbReference type="Gene3D" id="4.10.240.10">
    <property type="entry name" value="Zn(2)-C6 fungal-type DNA-binding domain"/>
    <property type="match status" value="1"/>
</dbReference>
<dbReference type="CDD" id="cd00067">
    <property type="entry name" value="GAL4"/>
    <property type="match status" value="1"/>
</dbReference>
<keyword evidence="4" id="KW-0805">Transcription regulation</keyword>
<dbReference type="CDD" id="cd14654">
    <property type="entry name" value="ZIP_Gal4"/>
    <property type="match status" value="1"/>
</dbReference>
<dbReference type="GO" id="GO:0005634">
    <property type="term" value="C:nucleus"/>
    <property type="evidence" value="ECO:0007669"/>
    <property type="project" value="UniProtKB-SubCell"/>
</dbReference>
<dbReference type="PANTHER" id="PTHR47424">
    <property type="entry name" value="REGULATORY PROTEIN GAL4"/>
    <property type="match status" value="1"/>
</dbReference>
<keyword evidence="5" id="KW-0238">DNA-binding</keyword>
<name>A0A507QT03_MONPU</name>
<dbReference type="CDD" id="cd12148">
    <property type="entry name" value="fungal_TF_MHR"/>
    <property type="match status" value="1"/>
</dbReference>
<evidence type="ECO:0000313" key="12">
    <source>
        <dbReference type="EMBL" id="TQB72132.1"/>
    </source>
</evidence>
<keyword evidence="13" id="KW-1185">Reference proteome</keyword>
<dbReference type="SMART" id="SM00066">
    <property type="entry name" value="GAL4"/>
    <property type="match status" value="1"/>
</dbReference>
<dbReference type="InterPro" id="IPR051127">
    <property type="entry name" value="Fungal_SecMet_Regulators"/>
</dbReference>
<dbReference type="InterPro" id="IPR036864">
    <property type="entry name" value="Zn2-C6_fun-type_DNA-bd_sf"/>
</dbReference>
<gene>
    <name evidence="12" type="primary">LAC9</name>
    <name evidence="12" type="ORF">MPDQ_007032</name>
</gene>
<evidence type="ECO:0000259" key="11">
    <source>
        <dbReference type="PROSITE" id="PS50048"/>
    </source>
</evidence>
<accession>A0A507QT03</accession>
<keyword evidence="6" id="KW-0010">Activator</keyword>
<proteinExistence type="predicted"/>
<protein>
    <submittedName>
        <fullName evidence="12">Lactose regulatory protein lac9 and GAL4-like protein</fullName>
    </submittedName>
</protein>
<evidence type="ECO:0000313" key="13">
    <source>
        <dbReference type="Proteomes" id="UP000319663"/>
    </source>
</evidence>
<evidence type="ECO:0000256" key="10">
    <source>
        <dbReference type="SAM" id="MobiDB-lite"/>
    </source>
</evidence>
<keyword evidence="9" id="KW-0119">Carbohydrate metabolism</keyword>
<feature type="compositionally biased region" description="Polar residues" evidence="10">
    <location>
        <begin position="97"/>
        <end position="106"/>
    </location>
</feature>
<dbReference type="GO" id="GO:0000981">
    <property type="term" value="F:DNA-binding transcription factor activity, RNA polymerase II-specific"/>
    <property type="evidence" value="ECO:0007669"/>
    <property type="project" value="InterPro"/>
</dbReference>
<keyword evidence="7" id="KW-0804">Transcription</keyword>
<dbReference type="InterPro" id="IPR001138">
    <property type="entry name" value="Zn2Cys6_DnaBD"/>
</dbReference>
<dbReference type="STRING" id="5098.A0A507QT03"/>
<comment type="subcellular location">
    <subcellularLocation>
        <location evidence="1">Nucleus</location>
    </subcellularLocation>
</comment>
<dbReference type="InterPro" id="IPR007219">
    <property type="entry name" value="XnlR_reg_dom"/>
</dbReference>
<dbReference type="InterPro" id="IPR005600">
    <property type="entry name" value="Gal4_dimer_dom"/>
</dbReference>
<evidence type="ECO:0000256" key="4">
    <source>
        <dbReference type="ARBA" id="ARBA00023015"/>
    </source>
</evidence>
<evidence type="ECO:0000256" key="8">
    <source>
        <dbReference type="ARBA" id="ARBA00023242"/>
    </source>
</evidence>